<feature type="region of interest" description="Disordered" evidence="3">
    <location>
        <begin position="48"/>
        <end position="110"/>
    </location>
</feature>
<sequence>MAEATASRSSAPRATTAPIRVYWEPDEAARRYHGDELTLWEPHRPCAAGTTHRNDFRGLGQRNAWPYRGNRAPKPPTKFDGESTYHHDYPAWPLPPAAPRRPAEQPPRSFPGQWDTTHAASYTFPRQKAAAPSRRERPAAAPRPFEGISTHLADYQPWPLRYVKAERPSTPANDPIPFRGQTIAQEAFQWPQKDRTRAAPARPPRPPPQRFDGQSEYTAKYVKLKLPPGLPCALGMQIASKPYAQGGVGGQFLGMIPAGTAAPMVATQMLTTTRDMQDTGCIVVVAKREGDVDGMELGHFNMEQIKPAKYGTQTVTVTFKLVAENQLHCSAFYKQGNRKCHLTFKDRAPLRSVAQLGM</sequence>
<evidence type="ECO:0000256" key="1">
    <source>
        <dbReference type="ARBA" id="ARBA00022741"/>
    </source>
</evidence>
<name>A0AB34JYP3_PRYPA</name>
<dbReference type="GO" id="GO:0005524">
    <property type="term" value="F:ATP binding"/>
    <property type="evidence" value="ECO:0007669"/>
    <property type="project" value="UniProtKB-KW"/>
</dbReference>
<evidence type="ECO:0000313" key="4">
    <source>
        <dbReference type="EMBL" id="KAL1525826.1"/>
    </source>
</evidence>
<evidence type="ECO:0000313" key="5">
    <source>
        <dbReference type="Proteomes" id="UP001515480"/>
    </source>
</evidence>
<keyword evidence="5" id="KW-1185">Reference proteome</keyword>
<dbReference type="Pfam" id="PF00012">
    <property type="entry name" value="HSP70"/>
    <property type="match status" value="1"/>
</dbReference>
<keyword evidence="2" id="KW-0067">ATP-binding</keyword>
<gene>
    <name evidence="4" type="ORF">AB1Y20_020663</name>
</gene>
<feature type="compositionally biased region" description="Pro residues" evidence="3">
    <location>
        <begin position="92"/>
        <end position="109"/>
    </location>
</feature>
<protein>
    <submittedName>
        <fullName evidence="4">Uncharacterized protein</fullName>
    </submittedName>
</protein>
<comment type="caution">
    <text evidence="4">The sequence shown here is derived from an EMBL/GenBank/DDBJ whole genome shotgun (WGS) entry which is preliminary data.</text>
</comment>
<dbReference type="Proteomes" id="UP001515480">
    <property type="component" value="Unassembled WGS sequence"/>
</dbReference>
<dbReference type="GO" id="GO:0140662">
    <property type="term" value="F:ATP-dependent protein folding chaperone"/>
    <property type="evidence" value="ECO:0007669"/>
    <property type="project" value="InterPro"/>
</dbReference>
<proteinExistence type="predicted"/>
<dbReference type="AlphaFoldDB" id="A0AB34JYP3"/>
<feature type="region of interest" description="Disordered" evidence="3">
    <location>
        <begin position="188"/>
        <end position="214"/>
    </location>
</feature>
<evidence type="ECO:0000256" key="3">
    <source>
        <dbReference type="SAM" id="MobiDB-lite"/>
    </source>
</evidence>
<organism evidence="4 5">
    <name type="scientific">Prymnesium parvum</name>
    <name type="common">Toxic golden alga</name>
    <dbReference type="NCBI Taxonomy" id="97485"/>
    <lineage>
        <taxon>Eukaryota</taxon>
        <taxon>Haptista</taxon>
        <taxon>Haptophyta</taxon>
        <taxon>Prymnesiophyceae</taxon>
        <taxon>Prymnesiales</taxon>
        <taxon>Prymnesiaceae</taxon>
        <taxon>Prymnesium</taxon>
    </lineage>
</organism>
<accession>A0AB34JYP3</accession>
<reference evidence="4 5" key="1">
    <citation type="journal article" date="2024" name="Science">
        <title>Giant polyketide synthase enzymes in the biosynthesis of giant marine polyether toxins.</title>
        <authorList>
            <person name="Fallon T.R."/>
            <person name="Shende V.V."/>
            <person name="Wierzbicki I.H."/>
            <person name="Pendleton A.L."/>
            <person name="Watervoot N.F."/>
            <person name="Auber R.P."/>
            <person name="Gonzalez D.J."/>
            <person name="Wisecaver J.H."/>
            <person name="Moore B.S."/>
        </authorList>
    </citation>
    <scope>NUCLEOTIDE SEQUENCE [LARGE SCALE GENOMIC DNA]</scope>
    <source>
        <strain evidence="4 5">12B1</strain>
    </source>
</reference>
<evidence type="ECO:0000256" key="2">
    <source>
        <dbReference type="ARBA" id="ARBA00022840"/>
    </source>
</evidence>
<keyword evidence="1" id="KW-0547">Nucleotide-binding</keyword>
<dbReference type="InterPro" id="IPR013126">
    <property type="entry name" value="Hsp_70_fam"/>
</dbReference>
<dbReference type="Gene3D" id="2.60.34.10">
    <property type="entry name" value="Substrate Binding Domain Of DNAk, Chain A, domain 1"/>
    <property type="match status" value="1"/>
</dbReference>
<dbReference type="InterPro" id="IPR029047">
    <property type="entry name" value="HSP70_peptide-bd_sf"/>
</dbReference>
<dbReference type="EMBL" id="JBGBPQ010000004">
    <property type="protein sequence ID" value="KAL1525826.1"/>
    <property type="molecule type" value="Genomic_DNA"/>
</dbReference>
<feature type="compositionally biased region" description="Basic and acidic residues" evidence="3">
    <location>
        <begin position="77"/>
        <end position="89"/>
    </location>
</feature>
<dbReference type="SUPFAM" id="SSF100920">
    <property type="entry name" value="Heat shock protein 70kD (HSP70), peptide-binding domain"/>
    <property type="match status" value="1"/>
</dbReference>